<reference evidence="1 2" key="1">
    <citation type="journal article" date="2025" name="Microbiol. Resour. Announc.">
        <title>Draft genome sequences for Neonectria magnoliae and Neonectria punicea, canker pathogens of Liriodendron tulipifera and Acer saccharum in West Virginia.</title>
        <authorList>
            <person name="Petronek H.M."/>
            <person name="Kasson M.T."/>
            <person name="Metheny A.M."/>
            <person name="Stauder C.M."/>
            <person name="Lovett B."/>
            <person name="Lynch S.C."/>
            <person name="Garnas J.R."/>
            <person name="Kasson L.R."/>
            <person name="Stajich J.E."/>
        </authorList>
    </citation>
    <scope>NUCLEOTIDE SEQUENCE [LARGE SCALE GENOMIC DNA]</scope>
    <source>
        <strain evidence="1 2">NRRL 64651</strain>
    </source>
</reference>
<evidence type="ECO:0000313" key="1">
    <source>
        <dbReference type="EMBL" id="KAK7428555.1"/>
    </source>
</evidence>
<dbReference type="Proteomes" id="UP001498421">
    <property type="component" value="Unassembled WGS sequence"/>
</dbReference>
<organism evidence="1 2">
    <name type="scientific">Neonectria magnoliae</name>
    <dbReference type="NCBI Taxonomy" id="2732573"/>
    <lineage>
        <taxon>Eukaryota</taxon>
        <taxon>Fungi</taxon>
        <taxon>Dikarya</taxon>
        <taxon>Ascomycota</taxon>
        <taxon>Pezizomycotina</taxon>
        <taxon>Sordariomycetes</taxon>
        <taxon>Hypocreomycetidae</taxon>
        <taxon>Hypocreales</taxon>
        <taxon>Nectriaceae</taxon>
        <taxon>Neonectria</taxon>
    </lineage>
</organism>
<dbReference type="SUPFAM" id="SSF56112">
    <property type="entry name" value="Protein kinase-like (PK-like)"/>
    <property type="match status" value="1"/>
</dbReference>
<keyword evidence="2" id="KW-1185">Reference proteome</keyword>
<dbReference type="EMBL" id="JAZAVK010000040">
    <property type="protein sequence ID" value="KAK7428555.1"/>
    <property type="molecule type" value="Genomic_DNA"/>
</dbReference>
<comment type="caution">
    <text evidence="1">The sequence shown here is derived from an EMBL/GenBank/DDBJ whole genome shotgun (WGS) entry which is preliminary data.</text>
</comment>
<proteinExistence type="predicted"/>
<gene>
    <name evidence="1" type="ORF">QQZ08_004993</name>
</gene>
<dbReference type="InterPro" id="IPR011009">
    <property type="entry name" value="Kinase-like_dom_sf"/>
</dbReference>
<accession>A0ABR1I6D0</accession>
<sequence length="233" mass="26531">MSSAVVDFSMVESVKRFFNSDIRSFNGRPIPPVTKVDPISGGIINFVYRVTFANDSLVGQNGEVIRTAKLKHAAEYTAAEPRISPDASLKHLTVQDWLLEADREPDQHEKHIDLAQRIGHDLGEFLARLHSLTSNADHLSPELEHVWHFFEENVPARDLVLESTFSDVIPHLDYFKVNINAEETQNIKEIFDSMIQEATTSPWPVIMGDFWYAQALRKRSQNRKLIYSTGPET</sequence>
<name>A0ABR1I6D0_9HYPO</name>
<evidence type="ECO:0008006" key="3">
    <source>
        <dbReference type="Google" id="ProtNLM"/>
    </source>
</evidence>
<evidence type="ECO:0000313" key="2">
    <source>
        <dbReference type="Proteomes" id="UP001498421"/>
    </source>
</evidence>
<protein>
    <recommendedName>
        <fullName evidence="3">Aminoglycoside phosphotransferase domain-containing protein</fullName>
    </recommendedName>
</protein>